<accession>A0ABN7J5Z6</accession>
<evidence type="ECO:0000256" key="1">
    <source>
        <dbReference type="SAM" id="SignalP"/>
    </source>
</evidence>
<evidence type="ECO:0000313" key="3">
    <source>
        <dbReference type="Proteomes" id="UP000836402"/>
    </source>
</evidence>
<name>A0ABN7J5Z6_9BASI</name>
<comment type="caution">
    <text evidence="2">The sequence shown here is derived from an EMBL/GenBank/DDBJ whole genome shotgun (WGS) entry which is preliminary data.</text>
</comment>
<proteinExistence type="predicted"/>
<dbReference type="Proteomes" id="UP000836402">
    <property type="component" value="Unassembled WGS sequence"/>
</dbReference>
<reference evidence="2" key="1">
    <citation type="submission" date="2020-10" db="EMBL/GenBank/DDBJ databases">
        <authorList>
            <person name="Sedaghatjoo S."/>
        </authorList>
    </citation>
    <scope>NUCLEOTIDE SEQUENCE</scope>
    <source>
        <strain evidence="2">AZH3</strain>
    </source>
</reference>
<evidence type="ECO:0000313" key="2">
    <source>
        <dbReference type="EMBL" id="CAD6948140.1"/>
    </source>
</evidence>
<feature type="signal peptide" evidence="1">
    <location>
        <begin position="1"/>
        <end position="18"/>
    </location>
</feature>
<keyword evidence="1" id="KW-0732">Signal</keyword>
<keyword evidence="3" id="KW-1185">Reference proteome</keyword>
<sequence>MTRMILVMTGLIWTDAATKESEWVVVVLPLLGGTGAVGEAEVEERGGGVLLLGLGEVELGGVPPCPALLLVGSGLGAAGSVRAGYSTGVLGKDDLETLVHHL</sequence>
<organism evidence="2 3">
    <name type="scientific">Tilletia caries</name>
    <name type="common">wheat bunt fungus</name>
    <dbReference type="NCBI Taxonomy" id="13290"/>
    <lineage>
        <taxon>Eukaryota</taxon>
        <taxon>Fungi</taxon>
        <taxon>Dikarya</taxon>
        <taxon>Basidiomycota</taxon>
        <taxon>Ustilaginomycotina</taxon>
        <taxon>Exobasidiomycetes</taxon>
        <taxon>Tilletiales</taxon>
        <taxon>Tilletiaceae</taxon>
        <taxon>Tilletia</taxon>
    </lineage>
</organism>
<feature type="chain" id="PRO_5045194639" description="Secreted protein" evidence="1">
    <location>
        <begin position="19"/>
        <end position="102"/>
    </location>
</feature>
<gene>
    <name evidence="2" type="ORF">JKIAZH3_G4098</name>
</gene>
<dbReference type="EMBL" id="CAJHJG010005175">
    <property type="protein sequence ID" value="CAD6948140.1"/>
    <property type="molecule type" value="Genomic_DNA"/>
</dbReference>
<protein>
    <recommendedName>
        <fullName evidence="4">Secreted protein</fullName>
    </recommendedName>
</protein>
<evidence type="ECO:0008006" key="4">
    <source>
        <dbReference type="Google" id="ProtNLM"/>
    </source>
</evidence>